<evidence type="ECO:0000313" key="1">
    <source>
        <dbReference type="EMBL" id="VVM05956.1"/>
    </source>
</evidence>
<dbReference type="RefSeq" id="WP_142524949.1">
    <property type="nucleotide sequence ID" value="NZ_CABFUZ020000101.1"/>
</dbReference>
<dbReference type="Proteomes" id="UP000381693">
    <property type="component" value="Unassembled WGS sequence"/>
</dbReference>
<dbReference type="AlphaFoldDB" id="A0A5E6MIR6"/>
<evidence type="ECO:0000313" key="2">
    <source>
        <dbReference type="Proteomes" id="UP000381693"/>
    </source>
</evidence>
<gene>
    <name evidence="1" type="ORF">MAMC_00883</name>
</gene>
<keyword evidence="2" id="KW-1185">Reference proteome</keyword>
<protein>
    <submittedName>
        <fullName evidence="1">Uncharacterized protein</fullName>
    </submittedName>
</protein>
<comment type="caution">
    <text evidence="1">The sequence shown here is derived from an EMBL/GenBank/DDBJ whole genome shotgun (WGS) entry which is preliminary data.</text>
</comment>
<sequence length="216" mass="25220">MRRLDFMSLHEKEAEVTFRSLGLGKAPLRLDDERRHQEKAVALGGETAEFPRILIGRSRYEKILDELITSRLRCFTREASVFPEEFLARYFRERYRSTAYDAILQRQHSLSETESSPMSALQRAQLYRRSLVERLLSHVERRRINSRAWLDRTWQELVGPQIAAESQLVRVDRTAGRAILRSVNASLAFSLRRRQDLPTKLSETLGIPIRELRVIA</sequence>
<dbReference type="OrthoDB" id="191139at2"/>
<accession>A0A5E6MIR6</accession>
<name>A0A5E6MIR6_9BACT</name>
<organism evidence="1 2">
    <name type="scientific">Methylacidimicrobium cyclopophantes</name>
    <dbReference type="NCBI Taxonomy" id="1041766"/>
    <lineage>
        <taxon>Bacteria</taxon>
        <taxon>Pseudomonadati</taxon>
        <taxon>Verrucomicrobiota</taxon>
        <taxon>Methylacidimicrobium</taxon>
    </lineage>
</organism>
<reference evidence="1" key="1">
    <citation type="submission" date="2019-09" db="EMBL/GenBank/DDBJ databases">
        <authorList>
            <person name="Cremers G."/>
        </authorList>
    </citation>
    <scope>NUCLEOTIDE SEQUENCE [LARGE SCALE GENOMIC DNA]</scope>
    <source>
        <strain evidence="1">3B</strain>
    </source>
</reference>
<dbReference type="EMBL" id="CABFUZ020000101">
    <property type="protein sequence ID" value="VVM05956.1"/>
    <property type="molecule type" value="Genomic_DNA"/>
</dbReference>
<proteinExistence type="predicted"/>